<dbReference type="HOGENOM" id="CLU_034545_0_2_11"/>
<dbReference type="AlphaFoldDB" id="C6WCL7"/>
<evidence type="ECO:0000313" key="2">
    <source>
        <dbReference type="EMBL" id="ACU35634.1"/>
    </source>
</evidence>
<dbReference type="SMART" id="SM00332">
    <property type="entry name" value="PP2Cc"/>
    <property type="match status" value="1"/>
</dbReference>
<dbReference type="eggNOG" id="COG0631">
    <property type="taxonomic scope" value="Bacteria"/>
</dbReference>
<dbReference type="SMART" id="SM00331">
    <property type="entry name" value="PP2C_SIG"/>
    <property type="match status" value="1"/>
</dbReference>
<name>C6WCL7_ACTMD</name>
<dbReference type="Pfam" id="PF13672">
    <property type="entry name" value="PP2C_2"/>
    <property type="match status" value="1"/>
</dbReference>
<reference evidence="2 3" key="1">
    <citation type="journal article" date="2009" name="Stand. Genomic Sci.">
        <title>Complete genome sequence of Actinosynnema mirum type strain (101).</title>
        <authorList>
            <person name="Land M."/>
            <person name="Lapidus A."/>
            <person name="Mayilraj S."/>
            <person name="Chen F."/>
            <person name="Copeland A."/>
            <person name="Del Rio T.G."/>
            <person name="Nolan M."/>
            <person name="Lucas S."/>
            <person name="Tice H."/>
            <person name="Cheng J.F."/>
            <person name="Chertkov O."/>
            <person name="Bruce D."/>
            <person name="Goodwin L."/>
            <person name="Pitluck S."/>
            <person name="Rohde M."/>
            <person name="Goker M."/>
            <person name="Pati A."/>
            <person name="Ivanova N."/>
            <person name="Mavromatis K."/>
            <person name="Chen A."/>
            <person name="Palaniappan K."/>
            <person name="Hauser L."/>
            <person name="Chang Y.J."/>
            <person name="Jeffries C.C."/>
            <person name="Brettin T."/>
            <person name="Detter J.C."/>
            <person name="Han C."/>
            <person name="Chain P."/>
            <person name="Tindall B.J."/>
            <person name="Bristow J."/>
            <person name="Eisen J.A."/>
            <person name="Markowitz V."/>
            <person name="Hugenholtz P."/>
            <person name="Kyrpides N.C."/>
            <person name="Klenk H.P."/>
        </authorList>
    </citation>
    <scope>NUCLEOTIDE SEQUENCE [LARGE SCALE GENOMIC DNA]</scope>
    <source>
        <strain evidence="3">ATCC 29888 / DSM 43827 / JCM 3225 / NBRC 14064 / NCIMB 13271 / NRRL B-12336 / IMRU 3971 / 101</strain>
    </source>
</reference>
<keyword evidence="3" id="KW-1185">Reference proteome</keyword>
<accession>C6WCL7</accession>
<dbReference type="Proteomes" id="UP000002213">
    <property type="component" value="Chromosome"/>
</dbReference>
<dbReference type="Gene3D" id="3.60.40.10">
    <property type="entry name" value="PPM-type phosphatase domain"/>
    <property type="match status" value="1"/>
</dbReference>
<dbReference type="EMBL" id="CP001630">
    <property type="protein sequence ID" value="ACU35634.1"/>
    <property type="molecule type" value="Genomic_DNA"/>
</dbReference>
<dbReference type="PANTHER" id="PTHR47992">
    <property type="entry name" value="PROTEIN PHOSPHATASE"/>
    <property type="match status" value="1"/>
</dbReference>
<feature type="domain" description="PPM-type phosphatase" evidence="1">
    <location>
        <begin position="4"/>
        <end position="217"/>
    </location>
</feature>
<dbReference type="KEGG" id="ami:Amir_1685"/>
<dbReference type="InterPro" id="IPR015655">
    <property type="entry name" value="PP2C"/>
</dbReference>
<dbReference type="SUPFAM" id="SSF81606">
    <property type="entry name" value="PP2C-like"/>
    <property type="match status" value="1"/>
</dbReference>
<protein>
    <submittedName>
        <fullName evidence="2">Protein serine/threonine phosphatase</fullName>
    </submittedName>
</protein>
<organism evidence="2 3">
    <name type="scientific">Actinosynnema mirum (strain ATCC 29888 / DSM 43827 / JCM 3225 / NBRC 14064 / NCIMB 13271 / NRRL B-12336 / IMRU 3971 / 101)</name>
    <dbReference type="NCBI Taxonomy" id="446462"/>
    <lineage>
        <taxon>Bacteria</taxon>
        <taxon>Bacillati</taxon>
        <taxon>Actinomycetota</taxon>
        <taxon>Actinomycetes</taxon>
        <taxon>Pseudonocardiales</taxon>
        <taxon>Pseudonocardiaceae</taxon>
        <taxon>Actinosynnema</taxon>
    </lineage>
</organism>
<dbReference type="CDD" id="cd00143">
    <property type="entry name" value="PP2Cc"/>
    <property type="match status" value="1"/>
</dbReference>
<gene>
    <name evidence="2" type="ordered locus">Amir_1685</name>
</gene>
<dbReference type="RefSeq" id="WP_015800523.1">
    <property type="nucleotide sequence ID" value="NC_013093.1"/>
</dbReference>
<dbReference type="STRING" id="446462.Amir_1685"/>
<evidence type="ECO:0000313" key="3">
    <source>
        <dbReference type="Proteomes" id="UP000002213"/>
    </source>
</evidence>
<dbReference type="GO" id="GO:0004722">
    <property type="term" value="F:protein serine/threonine phosphatase activity"/>
    <property type="evidence" value="ECO:0007669"/>
    <property type="project" value="InterPro"/>
</dbReference>
<dbReference type="InterPro" id="IPR036457">
    <property type="entry name" value="PPM-type-like_dom_sf"/>
</dbReference>
<proteinExistence type="predicted"/>
<evidence type="ECO:0000259" key="1">
    <source>
        <dbReference type="PROSITE" id="PS51746"/>
    </source>
</evidence>
<sequence length="221" mass="23039">MQLTAGMATDVGRVRHDNEDCALVGAHVFAVADGMGGHAAGEVASALAVAALRDLDATPARRVGDVQRALEEANDAMLAEGATDPGKRGMGTTATGIAMVDVLGQAHWAVFNIGDSRVYRLFDGDLARLTTDHSRGHVLTRSLGVDRIPTPDLLVMPPAAGERFLMCSDGLTDELDDAEIAHVLSRIAEPGVAADELVRRAVEAGGRDNATAVVVDVAVPR</sequence>
<dbReference type="InterPro" id="IPR001932">
    <property type="entry name" value="PPM-type_phosphatase-like_dom"/>
</dbReference>
<dbReference type="PROSITE" id="PS51746">
    <property type="entry name" value="PPM_2"/>
    <property type="match status" value="1"/>
</dbReference>